<comment type="pathway">
    <text evidence="2">Lipid metabolism; sphingolipid metabolism.</text>
</comment>
<evidence type="ECO:0000256" key="16">
    <source>
        <dbReference type="SAM" id="Phobius"/>
    </source>
</evidence>
<evidence type="ECO:0000256" key="9">
    <source>
        <dbReference type="ARBA" id="ARBA00022692"/>
    </source>
</evidence>
<organism evidence="17 18">
    <name type="scientific">Malassezia sympodialis (strain ATCC 42132)</name>
    <name type="common">Atopic eczema-associated yeast</name>
    <dbReference type="NCBI Taxonomy" id="1230383"/>
    <lineage>
        <taxon>Eukaryota</taxon>
        <taxon>Fungi</taxon>
        <taxon>Dikarya</taxon>
        <taxon>Basidiomycota</taxon>
        <taxon>Ustilaginomycotina</taxon>
        <taxon>Malasseziomycetes</taxon>
        <taxon>Malasseziales</taxon>
        <taxon>Malasseziaceae</taxon>
        <taxon>Malassezia</taxon>
    </lineage>
</organism>
<keyword evidence="6" id="KW-0489">Methyltransferase</keyword>
<dbReference type="GO" id="GO:0008168">
    <property type="term" value="F:methyltransferase activity"/>
    <property type="evidence" value="ECO:0007669"/>
    <property type="project" value="UniProtKB-KW"/>
</dbReference>
<evidence type="ECO:0000256" key="5">
    <source>
        <dbReference type="ARBA" id="ARBA00022516"/>
    </source>
</evidence>
<keyword evidence="7" id="KW-0808">Transferase</keyword>
<feature type="compositionally biased region" description="Low complexity" evidence="15">
    <location>
        <begin position="86"/>
        <end position="103"/>
    </location>
</feature>
<dbReference type="GO" id="GO:0006665">
    <property type="term" value="P:sphingolipid metabolic process"/>
    <property type="evidence" value="ECO:0007669"/>
    <property type="project" value="UniProtKB-KW"/>
</dbReference>
<dbReference type="Pfam" id="PF02353">
    <property type="entry name" value="CMAS"/>
    <property type="match status" value="1"/>
</dbReference>
<evidence type="ECO:0000256" key="4">
    <source>
        <dbReference type="ARBA" id="ARBA00010815"/>
    </source>
</evidence>
<protein>
    <recommendedName>
        <fullName evidence="14">sphingolipid C(9)-methyltransferase</fullName>
        <ecNumber evidence="14">2.1.1.317</ecNumber>
    </recommendedName>
</protein>
<feature type="transmembrane region" description="Helical" evidence="16">
    <location>
        <begin position="217"/>
        <end position="234"/>
    </location>
</feature>
<feature type="transmembrane region" description="Helical" evidence="16">
    <location>
        <begin position="241"/>
        <end position="263"/>
    </location>
</feature>
<dbReference type="VEuPathDB" id="FungiDB:MSYG_0311"/>
<keyword evidence="13 16" id="KW-0472">Membrane</keyword>
<feature type="region of interest" description="Disordered" evidence="15">
    <location>
        <begin position="1"/>
        <end position="182"/>
    </location>
</feature>
<comment type="similarity">
    <text evidence="4">Belongs to the CFA/CMAS family.</text>
</comment>
<comment type="pathway">
    <text evidence="3">Sphingolipid metabolism.</text>
</comment>
<evidence type="ECO:0000256" key="2">
    <source>
        <dbReference type="ARBA" id="ARBA00004760"/>
    </source>
</evidence>
<evidence type="ECO:0000256" key="13">
    <source>
        <dbReference type="ARBA" id="ARBA00023136"/>
    </source>
</evidence>
<evidence type="ECO:0000256" key="3">
    <source>
        <dbReference type="ARBA" id="ARBA00004991"/>
    </source>
</evidence>
<dbReference type="EMBL" id="LT671821">
    <property type="protein sequence ID" value="SHO75977.1"/>
    <property type="molecule type" value="Genomic_DNA"/>
</dbReference>
<dbReference type="CDD" id="cd02440">
    <property type="entry name" value="AdoMet_MTases"/>
    <property type="match status" value="1"/>
</dbReference>
<feature type="compositionally biased region" description="Polar residues" evidence="15">
    <location>
        <begin position="17"/>
        <end position="26"/>
    </location>
</feature>
<evidence type="ECO:0000313" key="18">
    <source>
        <dbReference type="Proteomes" id="UP000186303"/>
    </source>
</evidence>
<evidence type="ECO:0000256" key="10">
    <source>
        <dbReference type="ARBA" id="ARBA00022919"/>
    </source>
</evidence>
<evidence type="ECO:0000313" key="17">
    <source>
        <dbReference type="EMBL" id="SHO75977.1"/>
    </source>
</evidence>
<keyword evidence="11 16" id="KW-1133">Transmembrane helix</keyword>
<accession>A0A1M8A0V8</accession>
<evidence type="ECO:0000256" key="6">
    <source>
        <dbReference type="ARBA" id="ARBA00022603"/>
    </source>
</evidence>
<dbReference type="OrthoDB" id="412182at2759"/>
<evidence type="ECO:0000256" key="12">
    <source>
        <dbReference type="ARBA" id="ARBA00023098"/>
    </source>
</evidence>
<evidence type="ECO:0000256" key="14">
    <source>
        <dbReference type="ARBA" id="ARBA00039020"/>
    </source>
</evidence>
<sequence length="673" mass="74946">MDTSDLRTKAAEAAEQLSHTASNAGEQLSKKLSETAESIRPTVPPPVPDRRVPAASAATPSKSATVPEGSDAASGVQKPEEPPVPWSVSSETATAREASEAASGVQKPEEPPVPWSVSSETATAHEVASDVPKSEEPPVPWSVSSETATAREASEAVGVQKPEVPRAPAASSPLTLGSAPREAPVDMAPGGKVRLTHYPAIKNAVLPAEGNGSFNNVHLALLIFFTPAVLLRLLPFVKARWFGWTSYMVLVALCGVPVAILYWTAMSMYGARINEKVTLPNRPLEYYLDIKDEALRRQYHGHHKIPMQVFWEAYFDGKIEVKGELLDVLEYRWDWAAMHFTPELFRYVLFKMLPDVLLHSSRQDEEQIRDNYDRGNDFHEWFLGPQMVYTTGIISDPNREETLEELQDNKLNLVCSKLALQPGDRVLDIGCGWGTLATFAAKNYGADVTGVTLAREQAAFGNERIKKNGLTPDQARILCMDYRDIPVQPGHYNKIVTLEMAEHVGIRHYAKFLQNVYELLDDDGVMVFQVAGLRPRWQYWDLIWGLFMNKYIFPGADASCPLNWVIGQLERAGFEVRSCDVAGIHYSATIDRWLKNWKKNEAKVKAKYGEKLYRIWHFFLASSIIIAREGGSSLFQITVTKNLNATHRIEGVASHGSLLPRPFPSKPYTSVYK</sequence>
<feature type="compositionally biased region" description="Low complexity" evidence="15">
    <location>
        <begin position="141"/>
        <end position="157"/>
    </location>
</feature>
<reference evidence="18" key="1">
    <citation type="journal article" date="2017" name="Nucleic Acids Res.">
        <title>Proteogenomics produces comprehensive and highly accurate protein-coding gene annotation in a complete genome assembly of Malassezia sympodialis.</title>
        <authorList>
            <person name="Zhu Y."/>
            <person name="Engstroem P.G."/>
            <person name="Tellgren-Roth C."/>
            <person name="Baudo C.D."/>
            <person name="Kennell J.C."/>
            <person name="Sun S."/>
            <person name="Billmyre R.B."/>
            <person name="Schroeder M.S."/>
            <person name="Andersson A."/>
            <person name="Holm T."/>
            <person name="Sigurgeirsson B."/>
            <person name="Wu G."/>
            <person name="Sankaranarayanan S.R."/>
            <person name="Siddharthan R."/>
            <person name="Sanyal K."/>
            <person name="Lundeberg J."/>
            <person name="Nystedt B."/>
            <person name="Boekhout T."/>
            <person name="Dawson T.L. Jr."/>
            <person name="Heitman J."/>
            <person name="Scheynius A."/>
            <person name="Lehtioe J."/>
        </authorList>
    </citation>
    <scope>NUCLEOTIDE SEQUENCE [LARGE SCALE GENOMIC DNA]</scope>
    <source>
        <strain evidence="18">ATCC 42132</strain>
    </source>
</reference>
<dbReference type="Proteomes" id="UP000186303">
    <property type="component" value="Chromosome 1"/>
</dbReference>
<keyword evidence="5" id="KW-0444">Lipid biosynthesis</keyword>
<dbReference type="InterPro" id="IPR052290">
    <property type="entry name" value="Sphingo_C9-MT"/>
</dbReference>
<keyword evidence="9 16" id="KW-0812">Transmembrane</keyword>
<dbReference type="GO" id="GO:0032259">
    <property type="term" value="P:methylation"/>
    <property type="evidence" value="ECO:0007669"/>
    <property type="project" value="UniProtKB-KW"/>
</dbReference>
<dbReference type="InterPro" id="IPR029063">
    <property type="entry name" value="SAM-dependent_MTases_sf"/>
</dbReference>
<dbReference type="AlphaFoldDB" id="A0A1M8A0V8"/>
<evidence type="ECO:0000256" key="1">
    <source>
        <dbReference type="ARBA" id="ARBA00004141"/>
    </source>
</evidence>
<evidence type="ECO:0000256" key="7">
    <source>
        <dbReference type="ARBA" id="ARBA00022679"/>
    </source>
</evidence>
<comment type="subcellular location">
    <subcellularLocation>
        <location evidence="1">Membrane</location>
        <topology evidence="1">Multi-pass membrane protein</topology>
    </subcellularLocation>
</comment>
<dbReference type="Gene3D" id="3.40.50.150">
    <property type="entry name" value="Vaccinia Virus protein VP39"/>
    <property type="match status" value="1"/>
</dbReference>
<dbReference type="STRING" id="1230383.A0A1M8A0V8"/>
<name>A0A1M8A0V8_MALS4</name>
<dbReference type="PANTHER" id="PTHR45197">
    <property type="entry name" value="SYNTHASE, PUTATIVE (AFU_ORTHOLOGUE AFUA_7G04190)-RELATED"/>
    <property type="match status" value="1"/>
</dbReference>
<evidence type="ECO:0000256" key="15">
    <source>
        <dbReference type="SAM" id="MobiDB-lite"/>
    </source>
</evidence>
<feature type="compositionally biased region" description="Low complexity" evidence="15">
    <location>
        <begin position="53"/>
        <end position="67"/>
    </location>
</feature>
<evidence type="ECO:0000256" key="11">
    <source>
        <dbReference type="ARBA" id="ARBA00022989"/>
    </source>
</evidence>
<dbReference type="PANTHER" id="PTHR45197:SF1">
    <property type="entry name" value="SPHINGOLIPID C9-METHYLTRANSFERASE A-RELATED"/>
    <property type="match status" value="1"/>
</dbReference>
<dbReference type="GO" id="GO:0016020">
    <property type="term" value="C:membrane"/>
    <property type="evidence" value="ECO:0007669"/>
    <property type="project" value="UniProtKB-SubCell"/>
</dbReference>
<feature type="compositionally biased region" description="Basic and acidic residues" evidence="15">
    <location>
        <begin position="1"/>
        <end position="12"/>
    </location>
</feature>
<keyword evidence="18" id="KW-1185">Reference proteome</keyword>
<proteinExistence type="inferred from homology"/>
<keyword evidence="8" id="KW-0949">S-adenosyl-L-methionine</keyword>
<dbReference type="OMA" id="QRWYRIW"/>
<dbReference type="SUPFAM" id="SSF53335">
    <property type="entry name" value="S-adenosyl-L-methionine-dependent methyltransferases"/>
    <property type="match status" value="1"/>
</dbReference>
<dbReference type="EC" id="2.1.1.317" evidence="14"/>
<gene>
    <name evidence="17" type="ORF">MSYG_0311</name>
</gene>
<keyword evidence="10" id="KW-0746">Sphingolipid metabolism</keyword>
<keyword evidence="12" id="KW-0443">Lipid metabolism</keyword>
<evidence type="ECO:0000256" key="8">
    <source>
        <dbReference type="ARBA" id="ARBA00022691"/>
    </source>
</evidence>